<keyword evidence="3 6" id="KW-0285">Flavoprotein</keyword>
<accession>A0A849A716</accession>
<dbReference type="EMBL" id="JABEND010000005">
    <property type="protein sequence ID" value="NNG36295.1"/>
    <property type="molecule type" value="Genomic_DNA"/>
</dbReference>
<evidence type="ECO:0000259" key="9">
    <source>
        <dbReference type="Pfam" id="PF02771"/>
    </source>
</evidence>
<gene>
    <name evidence="10" type="ORF">HKD39_11325</name>
</gene>
<dbReference type="InterPro" id="IPR006089">
    <property type="entry name" value="Acyl-CoA_DH_CS"/>
</dbReference>
<dbReference type="InterPro" id="IPR009100">
    <property type="entry name" value="AcylCoA_DH/oxidase_NM_dom_sf"/>
</dbReference>
<evidence type="ECO:0000259" key="7">
    <source>
        <dbReference type="Pfam" id="PF00441"/>
    </source>
</evidence>
<sequence>MFALTDDHQAVRETVREISEKQIQPFAADCDENERYPVEAQKALTDSGFQAIHIPEQYDGAGADAIATVIVIEEVARVCASSSLIPAVNKLGSMPIILSASEELKQQVLPSIASGESMISYALSEREAGSDAASMRTKAVRDGDDWVLNGTKAWITNAGVSDWYTVMAVTDPDAKSNGISAFVVHRDDPGFSVGSKERKLGIKGSPTRELHFENCRIPGDRIIGEPGTGFKTALATLDHTRPTIGAQAVGIAQGALDVAIGYVKERKQFGKQLAEFQALQFMIADMAMDIEAARTLVYQAAAATERGDANKGFLASAAKTLASDTAMRVTTDAVQLLGGAGYTRDFPVERMMRDAKITQIYEGTNQIQRLVMARSLLR</sequence>
<dbReference type="Proteomes" id="UP000562984">
    <property type="component" value="Unassembled WGS sequence"/>
</dbReference>
<comment type="caution">
    <text evidence="10">The sequence shown here is derived from an EMBL/GenBank/DDBJ whole genome shotgun (WGS) entry which is preliminary data.</text>
</comment>
<dbReference type="PANTHER" id="PTHR43884">
    <property type="entry name" value="ACYL-COA DEHYDROGENASE"/>
    <property type="match status" value="1"/>
</dbReference>
<dbReference type="InterPro" id="IPR009075">
    <property type="entry name" value="AcylCo_DH/oxidase_C"/>
</dbReference>
<dbReference type="InterPro" id="IPR036250">
    <property type="entry name" value="AcylCo_DH-like_C"/>
</dbReference>
<dbReference type="FunFam" id="1.20.140.10:FF:000004">
    <property type="entry name" value="Acyl-CoA dehydrogenase FadE25"/>
    <property type="match status" value="1"/>
</dbReference>
<dbReference type="InterPro" id="IPR006091">
    <property type="entry name" value="Acyl-CoA_Oxase/DH_mid-dom"/>
</dbReference>
<feature type="domain" description="Acyl-CoA dehydrogenase/oxidase N-terminal" evidence="9">
    <location>
        <begin position="5"/>
        <end position="116"/>
    </location>
</feature>
<comment type="similarity">
    <text evidence="2 6">Belongs to the acyl-CoA dehydrogenase family.</text>
</comment>
<evidence type="ECO:0000256" key="2">
    <source>
        <dbReference type="ARBA" id="ARBA00009347"/>
    </source>
</evidence>
<dbReference type="Gene3D" id="2.40.110.10">
    <property type="entry name" value="Butyryl-CoA Dehydrogenase, subunit A, domain 2"/>
    <property type="match status" value="1"/>
</dbReference>
<dbReference type="InterPro" id="IPR013786">
    <property type="entry name" value="AcylCoA_DH/ox_N"/>
</dbReference>
<keyword evidence="11" id="KW-1185">Reference proteome</keyword>
<keyword evidence="4 6" id="KW-0274">FAD</keyword>
<dbReference type="InterPro" id="IPR046373">
    <property type="entry name" value="Acyl-CoA_Oxase/DH_mid-dom_sf"/>
</dbReference>
<dbReference type="PROSITE" id="PS00073">
    <property type="entry name" value="ACYL_COA_DH_2"/>
    <property type="match status" value="1"/>
</dbReference>
<evidence type="ECO:0000256" key="3">
    <source>
        <dbReference type="ARBA" id="ARBA00022630"/>
    </source>
</evidence>
<dbReference type="PANTHER" id="PTHR43884:SF12">
    <property type="entry name" value="ISOVALERYL-COA DEHYDROGENASE, MITOCHONDRIAL-RELATED"/>
    <property type="match status" value="1"/>
</dbReference>
<dbReference type="Gene3D" id="1.20.140.10">
    <property type="entry name" value="Butyryl-CoA Dehydrogenase, subunit A, domain 3"/>
    <property type="match status" value="1"/>
</dbReference>
<dbReference type="InterPro" id="IPR037069">
    <property type="entry name" value="AcylCoA_DH/ox_N_sf"/>
</dbReference>
<feature type="domain" description="Acyl-CoA oxidase/dehydrogenase middle" evidence="8">
    <location>
        <begin position="121"/>
        <end position="215"/>
    </location>
</feature>
<reference evidence="10 11" key="1">
    <citation type="submission" date="2020-05" db="EMBL/GenBank/DDBJ databases">
        <title>Nakamurella sp. DB0629 isolated from air conditioner.</title>
        <authorList>
            <person name="Kim D.H."/>
            <person name="Kim D.-U."/>
        </authorList>
    </citation>
    <scope>NUCLEOTIDE SEQUENCE [LARGE SCALE GENOMIC DNA]</scope>
    <source>
        <strain evidence="10 11">DB0629</strain>
    </source>
</reference>
<keyword evidence="5 6" id="KW-0560">Oxidoreductase</keyword>
<dbReference type="SUPFAM" id="SSF47203">
    <property type="entry name" value="Acyl-CoA dehydrogenase C-terminal domain-like"/>
    <property type="match status" value="1"/>
</dbReference>
<evidence type="ECO:0000256" key="6">
    <source>
        <dbReference type="RuleBase" id="RU362125"/>
    </source>
</evidence>
<dbReference type="AlphaFoldDB" id="A0A849A716"/>
<evidence type="ECO:0000256" key="4">
    <source>
        <dbReference type="ARBA" id="ARBA00022827"/>
    </source>
</evidence>
<name>A0A849A716_9ACTN</name>
<proteinExistence type="inferred from homology"/>
<dbReference type="FunFam" id="1.10.540.10:FF:000002">
    <property type="entry name" value="Acyl-CoA dehydrogenase FadE19"/>
    <property type="match status" value="1"/>
</dbReference>
<comment type="cofactor">
    <cofactor evidence="1 6">
        <name>FAD</name>
        <dbReference type="ChEBI" id="CHEBI:57692"/>
    </cofactor>
</comment>
<dbReference type="Pfam" id="PF02771">
    <property type="entry name" value="Acyl-CoA_dh_N"/>
    <property type="match status" value="1"/>
</dbReference>
<protein>
    <submittedName>
        <fullName evidence="10">Acyl-CoA dehydrogenase</fullName>
    </submittedName>
</protein>
<dbReference type="SUPFAM" id="SSF56645">
    <property type="entry name" value="Acyl-CoA dehydrogenase NM domain-like"/>
    <property type="match status" value="1"/>
</dbReference>
<dbReference type="GO" id="GO:0050660">
    <property type="term" value="F:flavin adenine dinucleotide binding"/>
    <property type="evidence" value="ECO:0007669"/>
    <property type="project" value="InterPro"/>
</dbReference>
<evidence type="ECO:0000259" key="8">
    <source>
        <dbReference type="Pfam" id="PF02770"/>
    </source>
</evidence>
<dbReference type="CDD" id="cd01158">
    <property type="entry name" value="SCAD_SBCAD"/>
    <property type="match status" value="1"/>
</dbReference>
<dbReference type="Gene3D" id="1.10.540.10">
    <property type="entry name" value="Acyl-CoA dehydrogenase/oxidase, N-terminal domain"/>
    <property type="match status" value="1"/>
</dbReference>
<organism evidence="10 11">
    <name type="scientific">Nakamurella aerolata</name>
    <dbReference type="NCBI Taxonomy" id="1656892"/>
    <lineage>
        <taxon>Bacteria</taxon>
        <taxon>Bacillati</taxon>
        <taxon>Actinomycetota</taxon>
        <taxon>Actinomycetes</taxon>
        <taxon>Nakamurellales</taxon>
        <taxon>Nakamurellaceae</taxon>
        <taxon>Nakamurella</taxon>
    </lineage>
</organism>
<dbReference type="PIRSF" id="PIRSF016578">
    <property type="entry name" value="HsaA"/>
    <property type="match status" value="1"/>
</dbReference>
<feature type="domain" description="Acyl-CoA dehydrogenase/oxidase C-terminal" evidence="7">
    <location>
        <begin position="227"/>
        <end position="377"/>
    </location>
</feature>
<evidence type="ECO:0000256" key="5">
    <source>
        <dbReference type="ARBA" id="ARBA00023002"/>
    </source>
</evidence>
<dbReference type="Pfam" id="PF00441">
    <property type="entry name" value="Acyl-CoA_dh_1"/>
    <property type="match status" value="1"/>
</dbReference>
<dbReference type="RefSeq" id="WP_171200000.1">
    <property type="nucleotide sequence ID" value="NZ_JABEND010000005.1"/>
</dbReference>
<dbReference type="FunFam" id="2.40.110.10:FF:000001">
    <property type="entry name" value="Acyl-CoA dehydrogenase, mitochondrial"/>
    <property type="match status" value="1"/>
</dbReference>
<dbReference type="Pfam" id="PF02770">
    <property type="entry name" value="Acyl-CoA_dh_M"/>
    <property type="match status" value="1"/>
</dbReference>
<dbReference type="GO" id="GO:0003995">
    <property type="term" value="F:acyl-CoA dehydrogenase activity"/>
    <property type="evidence" value="ECO:0007669"/>
    <property type="project" value="InterPro"/>
</dbReference>
<evidence type="ECO:0000313" key="11">
    <source>
        <dbReference type="Proteomes" id="UP000562984"/>
    </source>
</evidence>
<evidence type="ECO:0000313" key="10">
    <source>
        <dbReference type="EMBL" id="NNG36295.1"/>
    </source>
</evidence>
<dbReference type="PROSITE" id="PS00072">
    <property type="entry name" value="ACYL_COA_DH_1"/>
    <property type="match status" value="1"/>
</dbReference>
<evidence type="ECO:0000256" key="1">
    <source>
        <dbReference type="ARBA" id="ARBA00001974"/>
    </source>
</evidence>